<sequence length="94" mass="10549">MGHACKGGELVCWDGSECDCEPEETVNRFHEKILMALVLLLAALPVVLAVILFARLGQYWLLAILVGVALLALLAWWLRRRKEKKLGLGKFKTM</sequence>
<keyword evidence="1" id="KW-0812">Transmembrane</keyword>
<proteinExistence type="predicted"/>
<keyword evidence="1" id="KW-1133">Transmembrane helix</keyword>
<accession>A0A1Q5PKH1</accession>
<name>A0A1Q5PKH1_9ACTO</name>
<keyword evidence="1" id="KW-0472">Membrane</keyword>
<dbReference type="EMBL" id="MPDM01000008">
    <property type="protein sequence ID" value="OKL46710.1"/>
    <property type="molecule type" value="Genomic_DNA"/>
</dbReference>
<feature type="transmembrane region" description="Helical" evidence="1">
    <location>
        <begin position="33"/>
        <end position="53"/>
    </location>
</feature>
<evidence type="ECO:0000313" key="2">
    <source>
        <dbReference type="EMBL" id="OKL46710.1"/>
    </source>
</evidence>
<dbReference type="NCBIfam" id="TIGR01167">
    <property type="entry name" value="LPXTG_anchor"/>
    <property type="match status" value="1"/>
</dbReference>
<reference evidence="3" key="1">
    <citation type="submission" date="2016-11" db="EMBL/GenBank/DDBJ databases">
        <title>Actinomyces gypaetusis sp. nov. isolated from Gypaetus barbatus in Qinghai Tibet Plateau China.</title>
        <authorList>
            <person name="Meng X."/>
        </authorList>
    </citation>
    <scope>NUCLEOTIDE SEQUENCE [LARGE SCALE GENOMIC DNA]</scope>
    <source>
        <strain evidence="3">DSM 15383</strain>
    </source>
</reference>
<dbReference type="Proteomes" id="UP000186465">
    <property type="component" value="Unassembled WGS sequence"/>
</dbReference>
<keyword evidence="3" id="KW-1185">Reference proteome</keyword>
<comment type="caution">
    <text evidence="2">The sequence shown here is derived from an EMBL/GenBank/DDBJ whole genome shotgun (WGS) entry which is preliminary data.</text>
</comment>
<protein>
    <submittedName>
        <fullName evidence="2">Uncharacterized protein</fullName>
    </submittedName>
</protein>
<organism evidence="2 3">
    <name type="scientific">Boudabousia marimammalium</name>
    <dbReference type="NCBI Taxonomy" id="156892"/>
    <lineage>
        <taxon>Bacteria</taxon>
        <taxon>Bacillati</taxon>
        <taxon>Actinomycetota</taxon>
        <taxon>Actinomycetes</taxon>
        <taxon>Actinomycetales</taxon>
        <taxon>Actinomycetaceae</taxon>
        <taxon>Boudabousia</taxon>
    </lineage>
</organism>
<evidence type="ECO:0000313" key="3">
    <source>
        <dbReference type="Proteomes" id="UP000186465"/>
    </source>
</evidence>
<feature type="transmembrane region" description="Helical" evidence="1">
    <location>
        <begin position="59"/>
        <end position="78"/>
    </location>
</feature>
<gene>
    <name evidence="2" type="ORF">BM477_07095</name>
</gene>
<dbReference type="AlphaFoldDB" id="A0A1Q5PKH1"/>
<evidence type="ECO:0000256" key="1">
    <source>
        <dbReference type="SAM" id="Phobius"/>
    </source>
</evidence>